<evidence type="ECO:0000256" key="1">
    <source>
        <dbReference type="ARBA" id="ARBA00001968"/>
    </source>
</evidence>
<accession>A0A8J5HDD3</accession>
<dbReference type="InterPro" id="IPR027806">
    <property type="entry name" value="HARBI1_dom"/>
</dbReference>
<keyword evidence="11" id="KW-1185">Reference proteome</keyword>
<name>A0A8J5HDD3_ZINOF</name>
<feature type="domain" description="DDE Tnp4" evidence="9">
    <location>
        <begin position="25"/>
        <end position="186"/>
    </location>
</feature>
<dbReference type="PANTHER" id="PTHR22930">
    <property type="match status" value="1"/>
</dbReference>
<comment type="caution">
    <text evidence="10">The sequence shown here is derived from an EMBL/GenBank/DDBJ whole genome shotgun (WGS) entry which is preliminary data.</text>
</comment>
<protein>
    <recommendedName>
        <fullName evidence="9">DDE Tnp4 domain-containing protein</fullName>
    </recommendedName>
</protein>
<keyword evidence="7" id="KW-0539">Nucleus</keyword>
<dbReference type="InterPro" id="IPR045249">
    <property type="entry name" value="HARBI1-like"/>
</dbReference>
<evidence type="ECO:0000256" key="8">
    <source>
        <dbReference type="SAM" id="MobiDB-lite"/>
    </source>
</evidence>
<gene>
    <name evidence="10" type="ORF">ZIOFF_018790</name>
</gene>
<dbReference type="GO" id="GO:0046872">
    <property type="term" value="F:metal ion binding"/>
    <property type="evidence" value="ECO:0007669"/>
    <property type="project" value="UniProtKB-KW"/>
</dbReference>
<evidence type="ECO:0000256" key="4">
    <source>
        <dbReference type="ARBA" id="ARBA00022722"/>
    </source>
</evidence>
<proteinExistence type="inferred from homology"/>
<evidence type="ECO:0000256" key="2">
    <source>
        <dbReference type="ARBA" id="ARBA00004123"/>
    </source>
</evidence>
<evidence type="ECO:0000256" key="5">
    <source>
        <dbReference type="ARBA" id="ARBA00022723"/>
    </source>
</evidence>
<evidence type="ECO:0000313" key="10">
    <source>
        <dbReference type="EMBL" id="KAG6521665.1"/>
    </source>
</evidence>
<dbReference type="GO" id="GO:0016787">
    <property type="term" value="F:hydrolase activity"/>
    <property type="evidence" value="ECO:0007669"/>
    <property type="project" value="UniProtKB-KW"/>
</dbReference>
<reference evidence="10 11" key="1">
    <citation type="submission" date="2020-08" db="EMBL/GenBank/DDBJ databases">
        <title>Plant Genome Project.</title>
        <authorList>
            <person name="Zhang R.-G."/>
        </authorList>
    </citation>
    <scope>NUCLEOTIDE SEQUENCE [LARGE SCALE GENOMIC DNA]</scope>
    <source>
        <tissue evidence="10">Rhizome</tissue>
    </source>
</reference>
<dbReference type="GO" id="GO:0004518">
    <property type="term" value="F:nuclease activity"/>
    <property type="evidence" value="ECO:0007669"/>
    <property type="project" value="UniProtKB-KW"/>
</dbReference>
<evidence type="ECO:0000256" key="6">
    <source>
        <dbReference type="ARBA" id="ARBA00022801"/>
    </source>
</evidence>
<keyword evidence="4" id="KW-0540">Nuclease</keyword>
<keyword evidence="5" id="KW-0479">Metal-binding</keyword>
<dbReference type="EMBL" id="JACMSC010000005">
    <property type="protein sequence ID" value="KAG6521665.1"/>
    <property type="molecule type" value="Genomic_DNA"/>
</dbReference>
<dbReference type="Proteomes" id="UP000734854">
    <property type="component" value="Unassembled WGS sequence"/>
</dbReference>
<dbReference type="Pfam" id="PF13359">
    <property type="entry name" value="DDE_Tnp_4"/>
    <property type="match status" value="1"/>
</dbReference>
<comment type="cofactor">
    <cofactor evidence="1">
        <name>a divalent metal cation</name>
        <dbReference type="ChEBI" id="CHEBI:60240"/>
    </cofactor>
</comment>
<evidence type="ECO:0000256" key="3">
    <source>
        <dbReference type="ARBA" id="ARBA00006958"/>
    </source>
</evidence>
<feature type="compositionally biased region" description="Polar residues" evidence="8">
    <location>
        <begin position="218"/>
        <end position="227"/>
    </location>
</feature>
<evidence type="ECO:0000313" key="11">
    <source>
        <dbReference type="Proteomes" id="UP000734854"/>
    </source>
</evidence>
<dbReference type="AlphaFoldDB" id="A0A8J5HDD3"/>
<keyword evidence="6" id="KW-0378">Hydrolase</keyword>
<sequence>MLRRLSGGLDLYKIYLFLKGCLGALDGTYIPVHVPIRDKAKYRARKGTIAVNVLGVCDRDMNFIYVLTGWEGFATDARVLRDALTRDDSLKVPRGCYYLCDNEYANVEGFLTPYRRVRYHRDAWCNRAVGPQNYKELFNWRHSQARNVIERAFGLLKKRWAILRSPSFYPLKAQNKIIMACMLLHNFILSQMPNDPMEEVDEDVGSPSHDIEDDYITSLDSSNDWDT</sequence>
<dbReference type="GO" id="GO:0005634">
    <property type="term" value="C:nucleus"/>
    <property type="evidence" value="ECO:0007669"/>
    <property type="project" value="UniProtKB-SubCell"/>
</dbReference>
<comment type="similarity">
    <text evidence="3">Belongs to the HARBI1 family.</text>
</comment>
<comment type="subcellular location">
    <subcellularLocation>
        <location evidence="2">Nucleus</location>
    </subcellularLocation>
</comment>
<organism evidence="10 11">
    <name type="scientific">Zingiber officinale</name>
    <name type="common">Ginger</name>
    <name type="synonym">Amomum zingiber</name>
    <dbReference type="NCBI Taxonomy" id="94328"/>
    <lineage>
        <taxon>Eukaryota</taxon>
        <taxon>Viridiplantae</taxon>
        <taxon>Streptophyta</taxon>
        <taxon>Embryophyta</taxon>
        <taxon>Tracheophyta</taxon>
        <taxon>Spermatophyta</taxon>
        <taxon>Magnoliopsida</taxon>
        <taxon>Liliopsida</taxon>
        <taxon>Zingiberales</taxon>
        <taxon>Zingiberaceae</taxon>
        <taxon>Zingiber</taxon>
    </lineage>
</organism>
<evidence type="ECO:0000259" key="9">
    <source>
        <dbReference type="Pfam" id="PF13359"/>
    </source>
</evidence>
<dbReference type="PANTHER" id="PTHR22930:SF281">
    <property type="entry name" value="NUCLEASE"/>
    <property type="match status" value="1"/>
</dbReference>
<evidence type="ECO:0000256" key="7">
    <source>
        <dbReference type="ARBA" id="ARBA00023242"/>
    </source>
</evidence>
<feature type="region of interest" description="Disordered" evidence="8">
    <location>
        <begin position="198"/>
        <end position="227"/>
    </location>
</feature>